<dbReference type="AlphaFoldDB" id="A0A9P7FE08"/>
<comment type="caution">
    <text evidence="1">The sequence shown here is derived from an EMBL/GenBank/DDBJ whole genome shotgun (WGS) entry which is preliminary data.</text>
</comment>
<protein>
    <submittedName>
        <fullName evidence="1">Uncharacterized protein</fullName>
    </submittedName>
</protein>
<organism evidence="1 2">
    <name type="scientific">Suillus discolor</name>
    <dbReference type="NCBI Taxonomy" id="1912936"/>
    <lineage>
        <taxon>Eukaryota</taxon>
        <taxon>Fungi</taxon>
        <taxon>Dikarya</taxon>
        <taxon>Basidiomycota</taxon>
        <taxon>Agaricomycotina</taxon>
        <taxon>Agaricomycetes</taxon>
        <taxon>Agaricomycetidae</taxon>
        <taxon>Boletales</taxon>
        <taxon>Suillineae</taxon>
        <taxon>Suillaceae</taxon>
        <taxon>Suillus</taxon>
    </lineage>
</organism>
<gene>
    <name evidence="1" type="ORF">F5147DRAFT_770225</name>
</gene>
<accession>A0A9P7FE08</accession>
<dbReference type="GeneID" id="64703391"/>
<name>A0A9P7FE08_9AGAM</name>
<reference evidence="1" key="1">
    <citation type="journal article" date="2020" name="New Phytol.">
        <title>Comparative genomics reveals dynamic genome evolution in host specialist ectomycorrhizal fungi.</title>
        <authorList>
            <person name="Lofgren L.A."/>
            <person name="Nguyen N.H."/>
            <person name="Vilgalys R."/>
            <person name="Ruytinx J."/>
            <person name="Liao H.L."/>
            <person name="Branco S."/>
            <person name="Kuo A."/>
            <person name="LaButti K."/>
            <person name="Lipzen A."/>
            <person name="Andreopoulos W."/>
            <person name="Pangilinan J."/>
            <person name="Riley R."/>
            <person name="Hundley H."/>
            <person name="Na H."/>
            <person name="Barry K."/>
            <person name="Grigoriev I.V."/>
            <person name="Stajich J.E."/>
            <person name="Kennedy P.G."/>
        </authorList>
    </citation>
    <scope>NUCLEOTIDE SEQUENCE</scope>
    <source>
        <strain evidence="1">FC423</strain>
    </source>
</reference>
<evidence type="ECO:0000313" key="2">
    <source>
        <dbReference type="Proteomes" id="UP000823399"/>
    </source>
</evidence>
<dbReference type="RefSeq" id="XP_041296341.1">
    <property type="nucleotide sequence ID" value="XM_041441132.1"/>
</dbReference>
<proteinExistence type="predicted"/>
<dbReference type="OrthoDB" id="2693014at2759"/>
<evidence type="ECO:0000313" key="1">
    <source>
        <dbReference type="EMBL" id="KAG2114228.1"/>
    </source>
</evidence>
<dbReference type="EMBL" id="JABBWM010000010">
    <property type="protein sequence ID" value="KAG2114228.1"/>
    <property type="molecule type" value="Genomic_DNA"/>
</dbReference>
<sequence length="248" mass="27638">MFPRLIRTSGSPVHVLYLFRCLYARIPVPLHIHTSGSDIWTPDFISTSQDLRIQPMLHIRTQTLNQCSSPYGNHLFPDPDQSRPHIQTSPDIQIRPASIFHAFSLCLGRNSLGQSSAPPLLRSSAPPLLRSSAPPLLRSSAPPILQSSIPPSFRKFLRNFPAVLRTHSASDFVPAAFPLTKPRCNFRKFLRNFPAPLRKFLTLIQIRIVLPDFLRMSSAIKGTYSGKGRSARAEAKPLGISPTLCARS</sequence>
<keyword evidence="2" id="KW-1185">Reference proteome</keyword>
<dbReference type="Proteomes" id="UP000823399">
    <property type="component" value="Unassembled WGS sequence"/>
</dbReference>